<dbReference type="AlphaFoldDB" id="A0A0F7FQ18"/>
<sequence>MTEPAPHRLDLTGVRDRDALLRRCAEDLGFPDYFGHNWDALDDCLRDLMWWGEPPAVGWVIAVRGWDELCRELPESARVLGEILADAATHWRNQGVPLTVTLDDDEPRPHH</sequence>
<dbReference type="RefSeq" id="WP_030733771.1">
    <property type="nucleotide sequence ID" value="NZ_CP009922.3"/>
</dbReference>
<evidence type="ECO:0000313" key="3">
    <source>
        <dbReference type="EMBL" id="AKG42170.1"/>
    </source>
</evidence>
<dbReference type="HOGENOM" id="CLU_121832_1_1_11"/>
<dbReference type="InterPro" id="IPR035905">
    <property type="entry name" value="Barstar-like_sf"/>
</dbReference>
<dbReference type="PATRIC" id="fig|408015.6.peg.815"/>
<evidence type="ECO:0000313" key="4">
    <source>
        <dbReference type="Proteomes" id="UP000034034"/>
    </source>
</evidence>
<organism evidence="3 4">
    <name type="scientific">Streptomyces xiamenensis</name>
    <dbReference type="NCBI Taxonomy" id="408015"/>
    <lineage>
        <taxon>Bacteria</taxon>
        <taxon>Bacillati</taxon>
        <taxon>Actinomycetota</taxon>
        <taxon>Actinomycetes</taxon>
        <taxon>Kitasatosporales</taxon>
        <taxon>Streptomycetaceae</taxon>
        <taxon>Streptomyces</taxon>
    </lineage>
</organism>
<comment type="similarity">
    <text evidence="1">Belongs to the barstar family.</text>
</comment>
<dbReference type="CDD" id="cd05141">
    <property type="entry name" value="Barstar_evA4336-like"/>
    <property type="match status" value="1"/>
</dbReference>
<reference evidence="3" key="1">
    <citation type="submission" date="2019-08" db="EMBL/GenBank/DDBJ databases">
        <title>Complete genome sequence of a mangrove-derived Streptomyces xiamenensis.</title>
        <authorList>
            <person name="Xu J."/>
        </authorList>
    </citation>
    <scope>NUCLEOTIDE SEQUENCE</scope>
    <source>
        <strain evidence="3">318</strain>
    </source>
</reference>
<evidence type="ECO:0000259" key="2">
    <source>
        <dbReference type="Pfam" id="PF01337"/>
    </source>
</evidence>
<name>A0A0F7FQ18_9ACTN</name>
<dbReference type="Proteomes" id="UP000034034">
    <property type="component" value="Chromosome"/>
</dbReference>
<dbReference type="Pfam" id="PF01337">
    <property type="entry name" value="Barstar"/>
    <property type="match status" value="1"/>
</dbReference>
<protein>
    <submittedName>
        <fullName evidence="3">Barstar (Barnase inhibitor)</fullName>
    </submittedName>
</protein>
<proteinExistence type="inferred from homology"/>
<dbReference type="Gene3D" id="3.30.370.10">
    <property type="entry name" value="Barstar-like"/>
    <property type="match status" value="1"/>
</dbReference>
<dbReference type="SUPFAM" id="SSF52038">
    <property type="entry name" value="Barstar-related"/>
    <property type="match status" value="1"/>
</dbReference>
<dbReference type="STRING" id="408015.SXIM_07860"/>
<accession>A0A0F7FQ18</accession>
<keyword evidence="4" id="KW-1185">Reference proteome</keyword>
<dbReference type="InterPro" id="IPR000468">
    <property type="entry name" value="Barstar"/>
</dbReference>
<feature type="domain" description="Barstar (barnase inhibitor)" evidence="2">
    <location>
        <begin position="7"/>
        <end position="102"/>
    </location>
</feature>
<dbReference type="EMBL" id="CP009922">
    <property type="protein sequence ID" value="AKG42170.1"/>
    <property type="molecule type" value="Genomic_DNA"/>
</dbReference>
<evidence type="ECO:0000256" key="1">
    <source>
        <dbReference type="ARBA" id="ARBA00006845"/>
    </source>
</evidence>
<gene>
    <name evidence="3" type="ORF">SXIM_07860</name>
</gene>
<dbReference type="KEGG" id="sxi:SXIM_07860"/>